<dbReference type="FunFam" id="3.40.50.300:FF:000589">
    <property type="entry name" value="ABC transporter, ATP-binding subunit"/>
    <property type="match status" value="1"/>
</dbReference>
<dbReference type="EMBL" id="PXYT01000021">
    <property type="protein sequence ID" value="PSR28118.1"/>
    <property type="molecule type" value="Genomic_DNA"/>
</dbReference>
<dbReference type="Proteomes" id="UP000242699">
    <property type="component" value="Unassembled WGS sequence"/>
</dbReference>
<dbReference type="SMART" id="SM00382">
    <property type="entry name" value="AAA"/>
    <property type="match status" value="1"/>
</dbReference>
<keyword evidence="6 10" id="KW-0067">ATP-binding</keyword>
<evidence type="ECO:0000256" key="6">
    <source>
        <dbReference type="ARBA" id="ARBA00022840"/>
    </source>
</evidence>
<dbReference type="Gene3D" id="3.40.50.300">
    <property type="entry name" value="P-loop containing nucleotide triphosphate hydrolases"/>
    <property type="match status" value="1"/>
</dbReference>
<feature type="domain" description="ABC transporter" evidence="9">
    <location>
        <begin position="5"/>
        <end position="230"/>
    </location>
</feature>
<evidence type="ECO:0000256" key="7">
    <source>
        <dbReference type="ARBA" id="ARBA00022967"/>
    </source>
</evidence>
<reference evidence="10 11" key="1">
    <citation type="journal article" date="2014" name="BMC Genomics">
        <title>Comparison of environmental and isolate Sulfobacillus genomes reveals diverse carbon, sulfur, nitrogen, and hydrogen metabolisms.</title>
        <authorList>
            <person name="Justice N.B."/>
            <person name="Norman A."/>
            <person name="Brown C.T."/>
            <person name="Singh A."/>
            <person name="Thomas B.C."/>
            <person name="Banfield J.F."/>
        </authorList>
    </citation>
    <scope>NUCLEOTIDE SEQUENCE [LARGE SCALE GENOMIC DNA]</scope>
    <source>
        <strain evidence="10">AMDSBA1</strain>
    </source>
</reference>
<dbReference type="PANTHER" id="PTHR42711">
    <property type="entry name" value="ABC TRANSPORTER ATP-BINDING PROTEIN"/>
    <property type="match status" value="1"/>
</dbReference>
<dbReference type="PROSITE" id="PS00211">
    <property type="entry name" value="ABC_TRANSPORTER_1"/>
    <property type="match status" value="1"/>
</dbReference>
<dbReference type="AlphaFoldDB" id="A0A2T2X0W9"/>
<dbReference type="InterPro" id="IPR050763">
    <property type="entry name" value="ABC_transporter_ATP-binding"/>
</dbReference>
<evidence type="ECO:0000313" key="10">
    <source>
        <dbReference type="EMBL" id="PSR28118.1"/>
    </source>
</evidence>
<keyword evidence="3" id="KW-0813">Transport</keyword>
<dbReference type="GO" id="GO:0016887">
    <property type="term" value="F:ATP hydrolysis activity"/>
    <property type="evidence" value="ECO:0007669"/>
    <property type="project" value="InterPro"/>
</dbReference>
<evidence type="ECO:0000256" key="4">
    <source>
        <dbReference type="ARBA" id="ARBA00022475"/>
    </source>
</evidence>
<comment type="subcellular location">
    <subcellularLocation>
        <location evidence="1">Cell membrane</location>
    </subcellularLocation>
</comment>
<dbReference type="InterPro" id="IPR017871">
    <property type="entry name" value="ABC_transporter-like_CS"/>
</dbReference>
<evidence type="ECO:0000256" key="8">
    <source>
        <dbReference type="ARBA" id="ARBA00023136"/>
    </source>
</evidence>
<dbReference type="InterPro" id="IPR027417">
    <property type="entry name" value="P-loop_NTPase"/>
</dbReference>
<dbReference type="PANTHER" id="PTHR42711:SF5">
    <property type="entry name" value="ABC TRANSPORTER ATP-BINDING PROTEIN NATA"/>
    <property type="match status" value="1"/>
</dbReference>
<name>A0A2T2X0W9_9FIRM</name>
<proteinExistence type="inferred from homology"/>
<dbReference type="InterPro" id="IPR003593">
    <property type="entry name" value="AAA+_ATPase"/>
</dbReference>
<keyword evidence="7" id="KW-1278">Translocase</keyword>
<dbReference type="SUPFAM" id="SSF52540">
    <property type="entry name" value="P-loop containing nucleoside triphosphate hydrolases"/>
    <property type="match status" value="1"/>
</dbReference>
<evidence type="ECO:0000256" key="1">
    <source>
        <dbReference type="ARBA" id="ARBA00004236"/>
    </source>
</evidence>
<sequence length="300" mass="33432">MTPVIEVTNAVKQFDSVRALDELSLSVIQGQVVAVLGPNGAGKTTLLEVLEGLERLDAGEARVLGYDVGRQTREVKERIGISLQATAFFDRLSVQETAQLFGSFFSRRQDLPSLLQTLGLWELRERRVSGLSGGQRQRVALAMALINDPQVIFLDEPTTGLDPAARREIWSLVEHVRQEGRTVILTTHYMEEAAYLADNVIIMDQGKILAEGSVGQLLRDYTGEQTLILDGEGLDYLTDPPWNFVADNGRLVWHVPNLSDHLDRLLSDIRSRGSVIHHLVVREATLEDVFLRLTGRRLVS</sequence>
<dbReference type="InterPro" id="IPR003439">
    <property type="entry name" value="ABC_transporter-like_ATP-bd"/>
</dbReference>
<comment type="caution">
    <text evidence="10">The sequence shown here is derived from an EMBL/GenBank/DDBJ whole genome shotgun (WGS) entry which is preliminary data.</text>
</comment>
<evidence type="ECO:0000313" key="11">
    <source>
        <dbReference type="Proteomes" id="UP000242699"/>
    </source>
</evidence>
<protein>
    <submittedName>
        <fullName evidence="10">ABC transporter ATP-binding protein</fullName>
    </submittedName>
</protein>
<accession>A0A2T2X0W9</accession>
<evidence type="ECO:0000256" key="2">
    <source>
        <dbReference type="ARBA" id="ARBA00005417"/>
    </source>
</evidence>
<dbReference type="Pfam" id="PF00005">
    <property type="entry name" value="ABC_tran"/>
    <property type="match status" value="1"/>
</dbReference>
<keyword evidence="5" id="KW-0547">Nucleotide-binding</keyword>
<evidence type="ECO:0000256" key="5">
    <source>
        <dbReference type="ARBA" id="ARBA00022741"/>
    </source>
</evidence>
<gene>
    <name evidence="10" type="ORF">C7B43_10345</name>
</gene>
<evidence type="ECO:0000259" key="9">
    <source>
        <dbReference type="PROSITE" id="PS50893"/>
    </source>
</evidence>
<keyword evidence="8" id="KW-0472">Membrane</keyword>
<dbReference type="PROSITE" id="PS50893">
    <property type="entry name" value="ABC_TRANSPORTER_2"/>
    <property type="match status" value="1"/>
</dbReference>
<comment type="similarity">
    <text evidence="2">Belongs to the ABC transporter superfamily.</text>
</comment>
<dbReference type="GO" id="GO:0005886">
    <property type="term" value="C:plasma membrane"/>
    <property type="evidence" value="ECO:0007669"/>
    <property type="project" value="UniProtKB-SubCell"/>
</dbReference>
<keyword evidence="4" id="KW-1003">Cell membrane</keyword>
<evidence type="ECO:0000256" key="3">
    <source>
        <dbReference type="ARBA" id="ARBA00022448"/>
    </source>
</evidence>
<organism evidence="10 11">
    <name type="scientific">Sulfobacillus benefaciens</name>
    <dbReference type="NCBI Taxonomy" id="453960"/>
    <lineage>
        <taxon>Bacteria</taxon>
        <taxon>Bacillati</taxon>
        <taxon>Bacillota</taxon>
        <taxon>Clostridia</taxon>
        <taxon>Eubacteriales</taxon>
        <taxon>Clostridiales Family XVII. Incertae Sedis</taxon>
        <taxon>Sulfobacillus</taxon>
    </lineage>
</organism>
<dbReference type="GO" id="GO:0005524">
    <property type="term" value="F:ATP binding"/>
    <property type="evidence" value="ECO:0007669"/>
    <property type="project" value="UniProtKB-KW"/>
</dbReference>
<dbReference type="CDD" id="cd03230">
    <property type="entry name" value="ABC_DR_subfamily_A"/>
    <property type="match status" value="1"/>
</dbReference>